<keyword evidence="5" id="KW-0862">Zinc</keyword>
<dbReference type="Gene3D" id="3.30.160.60">
    <property type="entry name" value="Classic Zinc Finger"/>
    <property type="match status" value="2"/>
</dbReference>
<evidence type="ECO:0000256" key="9">
    <source>
        <dbReference type="ARBA" id="ARBA00023242"/>
    </source>
</evidence>
<protein>
    <recommendedName>
        <fullName evidence="10">C2H2-type domain-containing protein</fullName>
    </recommendedName>
</protein>
<dbReference type="PANTHER" id="PTHR16515">
    <property type="entry name" value="PR DOMAIN ZINC FINGER PROTEIN"/>
    <property type="match status" value="1"/>
</dbReference>
<dbReference type="InterPro" id="IPR050331">
    <property type="entry name" value="Zinc_finger"/>
</dbReference>
<dbReference type="VEuPathDB" id="VectorBase:PPAI009116"/>
<dbReference type="VEuPathDB" id="VectorBase:PPAPM1_003271"/>
<dbReference type="GO" id="GO:0005634">
    <property type="term" value="C:nucleus"/>
    <property type="evidence" value="ECO:0007669"/>
    <property type="project" value="UniProtKB-SubCell"/>
</dbReference>
<keyword evidence="7" id="KW-0238">DNA-binding</keyword>
<keyword evidence="8" id="KW-0804">Transcription</keyword>
<evidence type="ECO:0000256" key="8">
    <source>
        <dbReference type="ARBA" id="ARBA00023163"/>
    </source>
</evidence>
<dbReference type="GO" id="GO:0008270">
    <property type="term" value="F:zinc ion binding"/>
    <property type="evidence" value="ECO:0007669"/>
    <property type="project" value="UniProtKB-KW"/>
</dbReference>
<evidence type="ECO:0000256" key="4">
    <source>
        <dbReference type="ARBA" id="ARBA00022771"/>
    </source>
</evidence>
<dbReference type="EMBL" id="AJVK01070624">
    <property type="status" value="NOT_ANNOTATED_CDS"/>
    <property type="molecule type" value="Genomic_DNA"/>
</dbReference>
<reference evidence="11" key="1">
    <citation type="submission" date="2022-08" db="UniProtKB">
        <authorList>
            <consortium name="EnsemblMetazoa"/>
        </authorList>
    </citation>
    <scope>IDENTIFICATION</scope>
    <source>
        <strain evidence="11">Israel</strain>
    </source>
</reference>
<dbReference type="PROSITE" id="PS00028">
    <property type="entry name" value="ZINC_FINGER_C2H2_1"/>
    <property type="match status" value="4"/>
</dbReference>
<evidence type="ECO:0000259" key="10">
    <source>
        <dbReference type="PROSITE" id="PS50157"/>
    </source>
</evidence>
<feature type="domain" description="C2H2-type" evidence="10">
    <location>
        <begin position="157"/>
        <end position="182"/>
    </location>
</feature>
<dbReference type="Proteomes" id="UP000092462">
    <property type="component" value="Unassembled WGS sequence"/>
</dbReference>
<keyword evidence="6" id="KW-0805">Transcription regulation</keyword>
<dbReference type="SUPFAM" id="SSF57667">
    <property type="entry name" value="beta-beta-alpha zinc fingers"/>
    <property type="match status" value="3"/>
</dbReference>
<feature type="domain" description="C2H2-type" evidence="10">
    <location>
        <begin position="70"/>
        <end position="97"/>
    </location>
</feature>
<evidence type="ECO:0000313" key="11">
    <source>
        <dbReference type="EnsemblMetazoa" id="PPAI009116-PA"/>
    </source>
</evidence>
<feature type="domain" description="C2H2-type" evidence="10">
    <location>
        <begin position="126"/>
        <end position="148"/>
    </location>
</feature>
<accession>A0A1B0DL76</accession>
<dbReference type="PANTHER" id="PTHR16515:SF49">
    <property type="entry name" value="GASTRULA ZINC FINGER PROTEIN XLCGF49.1-LIKE-RELATED"/>
    <property type="match status" value="1"/>
</dbReference>
<evidence type="ECO:0000256" key="7">
    <source>
        <dbReference type="ARBA" id="ARBA00023125"/>
    </source>
</evidence>
<evidence type="ECO:0000256" key="6">
    <source>
        <dbReference type="ARBA" id="ARBA00023015"/>
    </source>
</evidence>
<evidence type="ECO:0000313" key="12">
    <source>
        <dbReference type="Proteomes" id="UP000092462"/>
    </source>
</evidence>
<organism evidence="11 12">
    <name type="scientific">Phlebotomus papatasi</name>
    <name type="common">Sandfly</name>
    <dbReference type="NCBI Taxonomy" id="29031"/>
    <lineage>
        <taxon>Eukaryota</taxon>
        <taxon>Metazoa</taxon>
        <taxon>Ecdysozoa</taxon>
        <taxon>Arthropoda</taxon>
        <taxon>Hexapoda</taxon>
        <taxon>Insecta</taxon>
        <taxon>Pterygota</taxon>
        <taxon>Neoptera</taxon>
        <taxon>Endopterygota</taxon>
        <taxon>Diptera</taxon>
        <taxon>Nematocera</taxon>
        <taxon>Psychodoidea</taxon>
        <taxon>Psychodidae</taxon>
        <taxon>Phlebotomus</taxon>
        <taxon>Phlebotomus</taxon>
    </lineage>
</organism>
<dbReference type="GO" id="GO:0003677">
    <property type="term" value="F:DNA binding"/>
    <property type="evidence" value="ECO:0007669"/>
    <property type="project" value="UniProtKB-KW"/>
</dbReference>
<dbReference type="SMART" id="SM00355">
    <property type="entry name" value="ZnF_C2H2"/>
    <property type="match status" value="4"/>
</dbReference>
<proteinExistence type="predicted"/>
<evidence type="ECO:0000256" key="1">
    <source>
        <dbReference type="ARBA" id="ARBA00004123"/>
    </source>
</evidence>
<keyword evidence="12" id="KW-1185">Reference proteome</keyword>
<dbReference type="InterPro" id="IPR036236">
    <property type="entry name" value="Znf_C2H2_sf"/>
</dbReference>
<dbReference type="PROSITE" id="PS50157">
    <property type="entry name" value="ZINC_FINGER_C2H2_2"/>
    <property type="match status" value="4"/>
</dbReference>
<dbReference type="InterPro" id="IPR022755">
    <property type="entry name" value="Znf_C2H2_jaz"/>
</dbReference>
<evidence type="ECO:0000256" key="3">
    <source>
        <dbReference type="ARBA" id="ARBA00022737"/>
    </source>
</evidence>
<keyword evidence="9" id="KW-0539">Nucleus</keyword>
<keyword evidence="4" id="KW-0863">Zinc-finger</keyword>
<dbReference type="Pfam" id="PF00096">
    <property type="entry name" value="zf-C2H2"/>
    <property type="match status" value="3"/>
</dbReference>
<name>A0A1B0DL76_PHLPP</name>
<evidence type="ECO:0000256" key="5">
    <source>
        <dbReference type="ARBA" id="ARBA00022833"/>
    </source>
</evidence>
<feature type="domain" description="C2H2-type" evidence="10">
    <location>
        <begin position="98"/>
        <end position="125"/>
    </location>
</feature>
<evidence type="ECO:0000256" key="2">
    <source>
        <dbReference type="ARBA" id="ARBA00022723"/>
    </source>
</evidence>
<dbReference type="AlphaFoldDB" id="A0A1B0DL76"/>
<dbReference type="InterPro" id="IPR013087">
    <property type="entry name" value="Znf_C2H2_type"/>
</dbReference>
<dbReference type="Pfam" id="PF12171">
    <property type="entry name" value="zf-C2H2_jaz"/>
    <property type="match status" value="1"/>
</dbReference>
<dbReference type="GO" id="GO:0010468">
    <property type="term" value="P:regulation of gene expression"/>
    <property type="evidence" value="ECO:0007669"/>
    <property type="project" value="TreeGrafter"/>
</dbReference>
<keyword evidence="3" id="KW-0677">Repeat</keyword>
<dbReference type="EnsemblMetazoa" id="PPAI009116-RA">
    <property type="protein sequence ID" value="PPAI009116-PA"/>
    <property type="gene ID" value="PPAI009116"/>
</dbReference>
<keyword evidence="2" id="KW-0479">Metal-binding</keyword>
<sequence length="182" mass="21729">MDIYYKTVTVDFLDLSIVKEEFTIEELDEPDYHLIAKPLVVSKVKIVPVKFEDIENEKATSDPKPDKKKYTCKICGKVYVNSKFLRYHRNSHDPKKIFKCPQCPAKFAKKNYVQQHMFVHEKVSPATCQICNKTFKTDSKLKNHLYRHDYFFQKRTHTCKICRKVYISESEVEYHIKTEHER</sequence>
<comment type="subcellular location">
    <subcellularLocation>
        <location evidence="1">Nucleus</location>
    </subcellularLocation>
</comment>